<reference evidence="1 2" key="1">
    <citation type="submission" date="2017-02" db="EMBL/GenBank/DDBJ databases">
        <title>Paraburkholderia sophoroidis sp. nov. and Paraburkholderia steynii sp. nov. rhizobial symbionts of the fynbos legume Hypocalyptus sophoroides.</title>
        <authorList>
            <person name="Steenkamp E.T."/>
            <person name="Beukes C.W."/>
            <person name="Van Zyl E."/>
            <person name="Avontuur J."/>
            <person name="Chan W.Y."/>
            <person name="Hassen A."/>
            <person name="Palmer M."/>
            <person name="Mthombeni L."/>
            <person name="Phalane F."/>
            <person name="Sereme K."/>
            <person name="Venter S.N."/>
        </authorList>
    </citation>
    <scope>NUCLEOTIDE SEQUENCE [LARGE SCALE GENOMIC DNA]</scope>
    <source>
        <strain evidence="1 2">HC1.1ba</strain>
    </source>
</reference>
<dbReference type="Proteomes" id="UP000294200">
    <property type="component" value="Unassembled WGS sequence"/>
</dbReference>
<proteinExistence type="predicted"/>
<dbReference type="AlphaFoldDB" id="A0A4R0XA00"/>
<name>A0A4R0XA00_9BURK</name>
<accession>A0A4R0XA00</accession>
<evidence type="ECO:0000313" key="2">
    <source>
        <dbReference type="Proteomes" id="UP000294200"/>
    </source>
</evidence>
<keyword evidence="2" id="KW-1185">Reference proteome</keyword>
<organism evidence="1 2">
    <name type="scientific">Paraburkholderia steynii</name>
    <dbReference type="NCBI Taxonomy" id="1245441"/>
    <lineage>
        <taxon>Bacteria</taxon>
        <taxon>Pseudomonadati</taxon>
        <taxon>Pseudomonadota</taxon>
        <taxon>Betaproteobacteria</taxon>
        <taxon>Burkholderiales</taxon>
        <taxon>Burkholderiaceae</taxon>
        <taxon>Paraburkholderia</taxon>
    </lineage>
</organism>
<protein>
    <submittedName>
        <fullName evidence="1">Uncharacterized protein</fullName>
    </submittedName>
</protein>
<sequence length="113" mass="12112">MANKIKDTDRDPLDAKEIAFAMDCAAGLFAHANSSFSDLSSLFEAIQESAKCGNGNLTQRLASLGRNLCDSLESDYGNYQDDYQARAECYQAATTNDASLRVTGVEDSSKVGA</sequence>
<dbReference type="EMBL" id="MWML01000392">
    <property type="protein sequence ID" value="TCG03509.1"/>
    <property type="molecule type" value="Genomic_DNA"/>
</dbReference>
<evidence type="ECO:0000313" key="1">
    <source>
        <dbReference type="EMBL" id="TCG03509.1"/>
    </source>
</evidence>
<comment type="caution">
    <text evidence="1">The sequence shown here is derived from an EMBL/GenBank/DDBJ whole genome shotgun (WGS) entry which is preliminary data.</text>
</comment>
<gene>
    <name evidence="1" type="ORF">BZM27_47965</name>
</gene>